<comment type="caution">
    <text evidence="5">The sequence shown here is derived from an EMBL/GenBank/DDBJ whole genome shotgun (WGS) entry which is preliminary data.</text>
</comment>
<dbReference type="PANTHER" id="PTHR36838:SF3">
    <property type="entry name" value="TRANSPORTER AUXIN EFFLUX CARRIER EC FAMILY"/>
    <property type="match status" value="1"/>
</dbReference>
<keyword evidence="3" id="KW-0812">Transmembrane</keyword>
<dbReference type="GO" id="GO:0012505">
    <property type="term" value="C:endomembrane system"/>
    <property type="evidence" value="ECO:0007669"/>
    <property type="project" value="UniProtKB-SubCell"/>
</dbReference>
<accession>A0A7C4JJ62</accession>
<dbReference type="InterPro" id="IPR038770">
    <property type="entry name" value="Na+/solute_symporter_sf"/>
</dbReference>
<dbReference type="AlphaFoldDB" id="A0A7C4JJ62"/>
<keyword evidence="3" id="KW-1133">Transmembrane helix</keyword>
<gene>
    <name evidence="5" type="ORF">ENU08_03140</name>
    <name evidence="4" type="ORF">ENU41_08365</name>
</gene>
<evidence type="ECO:0000256" key="2">
    <source>
        <dbReference type="ARBA" id="ARBA00022448"/>
    </source>
</evidence>
<dbReference type="EMBL" id="DTBD01000023">
    <property type="protein sequence ID" value="HGQ64218.1"/>
    <property type="molecule type" value="Genomic_DNA"/>
</dbReference>
<keyword evidence="2" id="KW-0813">Transport</keyword>
<reference evidence="5" key="1">
    <citation type="journal article" date="2020" name="mSystems">
        <title>Genome- and Community-Level Interaction Insights into Carbon Utilization and Element Cycling Functions of Hydrothermarchaeota in Hydrothermal Sediment.</title>
        <authorList>
            <person name="Zhou Z."/>
            <person name="Liu Y."/>
            <person name="Xu W."/>
            <person name="Pan J."/>
            <person name="Luo Z.H."/>
            <person name="Li M."/>
        </authorList>
    </citation>
    <scope>NUCLEOTIDE SEQUENCE [LARGE SCALE GENOMIC DNA]</scope>
    <source>
        <strain evidence="5">SpSt-637</strain>
        <strain evidence="4">SpSt-667</strain>
    </source>
</reference>
<dbReference type="PANTHER" id="PTHR36838">
    <property type="entry name" value="AUXIN EFFLUX CARRIER FAMILY PROTEIN"/>
    <property type="match status" value="1"/>
</dbReference>
<feature type="transmembrane region" description="Helical" evidence="3">
    <location>
        <begin position="58"/>
        <end position="80"/>
    </location>
</feature>
<sequence>MSTYELIAIITLFVFGYLAQRTNIKGIRRIFNILNKFLIYSIAPLTIFVGVYGQASHVILALVGLCVVHTILIMVLTFGFSILASRHRNELGLLYAMVISMGIPNSGFLAIPLAVIVFGTYFNIIPYTVAANIILPFVLLFIATSLKFEKKSLIISTTPIPSLAALVLAVSFKFLEIVVPQNIISIANTIINSVSFIFFLILGYTLALLSIRDFRTYMKWIVLGYTIKYVFSPMLMHILLMLTTNLNSNVLDLQYTRGLLMQSFMPSALFNIVIGNIFKLEAKLISILLVLQTLTSIVITIVLFSLLL</sequence>
<name>A0A7C4JJ62_9CREN</name>
<feature type="transmembrane region" description="Helical" evidence="3">
    <location>
        <begin position="33"/>
        <end position="52"/>
    </location>
</feature>
<feature type="transmembrane region" description="Helical" evidence="3">
    <location>
        <begin position="184"/>
        <end position="208"/>
    </location>
</feature>
<feature type="transmembrane region" description="Helical" evidence="3">
    <location>
        <begin position="220"/>
        <end position="239"/>
    </location>
</feature>
<feature type="transmembrane region" description="Helical" evidence="3">
    <location>
        <begin position="92"/>
        <end position="118"/>
    </location>
</feature>
<comment type="subcellular location">
    <subcellularLocation>
        <location evidence="1">Endomembrane system</location>
        <topology evidence="1">Multi-pass membrane protein</topology>
    </subcellularLocation>
</comment>
<feature type="transmembrane region" description="Helical" evidence="3">
    <location>
        <begin position="259"/>
        <end position="278"/>
    </location>
</feature>
<feature type="transmembrane region" description="Helical" evidence="3">
    <location>
        <begin position="285"/>
        <end position="307"/>
    </location>
</feature>
<proteinExistence type="predicted"/>
<evidence type="ECO:0000313" key="5">
    <source>
        <dbReference type="EMBL" id="HGQ64218.1"/>
    </source>
</evidence>
<feature type="transmembrane region" description="Helical" evidence="3">
    <location>
        <begin position="124"/>
        <end position="146"/>
    </location>
</feature>
<dbReference type="Gene3D" id="1.20.1530.20">
    <property type="match status" value="1"/>
</dbReference>
<organism evidence="5">
    <name type="scientific">Ignisphaera aggregans</name>
    <dbReference type="NCBI Taxonomy" id="334771"/>
    <lineage>
        <taxon>Archaea</taxon>
        <taxon>Thermoproteota</taxon>
        <taxon>Thermoprotei</taxon>
        <taxon>Desulfurococcales</taxon>
        <taxon>Desulfurococcaceae</taxon>
        <taxon>Ignisphaera</taxon>
    </lineage>
</organism>
<evidence type="ECO:0000313" key="4">
    <source>
        <dbReference type="EMBL" id="HGQ36667.1"/>
    </source>
</evidence>
<evidence type="ECO:0000256" key="1">
    <source>
        <dbReference type="ARBA" id="ARBA00004127"/>
    </source>
</evidence>
<feature type="transmembrane region" description="Helical" evidence="3">
    <location>
        <begin position="153"/>
        <end position="172"/>
    </location>
</feature>
<keyword evidence="3" id="KW-0472">Membrane</keyword>
<protein>
    <submittedName>
        <fullName evidence="5">Uncharacterized protein</fullName>
    </submittedName>
</protein>
<feature type="transmembrane region" description="Helical" evidence="3">
    <location>
        <begin position="6"/>
        <end position="24"/>
    </location>
</feature>
<dbReference type="EMBL" id="DTCK01000044">
    <property type="protein sequence ID" value="HGQ36667.1"/>
    <property type="molecule type" value="Genomic_DNA"/>
</dbReference>
<evidence type="ECO:0000256" key="3">
    <source>
        <dbReference type="SAM" id="Phobius"/>
    </source>
</evidence>